<sequence>MAQRRSPRFSGSKTRPSPAAAKAAGIAPAPGLTGPGTDPASWHPDTRMIHGGVLRSDFKETAEAIYMTSGFVYSTAEEAEAAFANTKPRFVYSRFSNPTVQMFESRMALLEGAEDSRATASGMAAVFASLACQLKAGDRVVSSDALFGSCQYVLAEILPKYGIETVLVDGRDLGAWRKALSKPTQAVFLESPSNPGLRIVDLKAVCDLAHKAGACVIVDNVFATPLLQKPFDYGADVVVYSATKHIDGQGRALGGIVLGSRAFINDKLQPFLRHTGPSLSPMNAWLLLKGLETLDLRLQRQCATAARIAEFLSGQKKVETVLYPGLKSHPQHALAMRQMKSGGTLVTFDLKGGKGGAFRFLNALKLILISNNLGDSKSLTTHPATTTHQRLGPELRKQQGILDGTVRLSVGLEAAEDLEADLAQALKAV</sequence>
<dbReference type="NCBIfam" id="TIGR01325">
    <property type="entry name" value="O_suc_HS_sulf"/>
    <property type="match status" value="1"/>
</dbReference>
<dbReference type="KEGG" id="htq:FRZ44_46250"/>
<dbReference type="InterPro" id="IPR015422">
    <property type="entry name" value="PyrdxlP-dep_Trfase_small"/>
</dbReference>
<evidence type="ECO:0000256" key="2">
    <source>
        <dbReference type="ARBA" id="ARBA00022898"/>
    </source>
</evidence>
<comment type="cofactor">
    <cofactor evidence="1 3 5">
        <name>pyridoxal 5'-phosphate</name>
        <dbReference type="ChEBI" id="CHEBI:597326"/>
    </cofactor>
</comment>
<dbReference type="HAMAP" id="MF_02056">
    <property type="entry name" value="MetZ"/>
    <property type="match status" value="1"/>
</dbReference>
<dbReference type="AlphaFoldDB" id="A0A5J6MNR5"/>
<gene>
    <name evidence="3 7" type="primary">metZ</name>
    <name evidence="7" type="ORF">FRZ44_46250</name>
</gene>
<dbReference type="PANTHER" id="PTHR11808:SF80">
    <property type="entry name" value="CYSTATHIONINE GAMMA-LYASE"/>
    <property type="match status" value="1"/>
</dbReference>
<organism evidence="7 8">
    <name type="scientific">Hypericibacter terrae</name>
    <dbReference type="NCBI Taxonomy" id="2602015"/>
    <lineage>
        <taxon>Bacteria</taxon>
        <taxon>Pseudomonadati</taxon>
        <taxon>Pseudomonadota</taxon>
        <taxon>Alphaproteobacteria</taxon>
        <taxon>Rhodospirillales</taxon>
        <taxon>Dongiaceae</taxon>
        <taxon>Hypericibacter</taxon>
    </lineage>
</organism>
<evidence type="ECO:0000256" key="4">
    <source>
        <dbReference type="PIRSR" id="PIRSR001434-2"/>
    </source>
</evidence>
<comment type="pathway">
    <text evidence="3">Amino-acid biosynthesis; L-methionine biosynthesis via de novo pathway; L-homocysteine from O-succinyl-L-homoserine: step 1/1.</text>
</comment>
<dbReference type="Proteomes" id="UP000326202">
    <property type="component" value="Chromosome"/>
</dbReference>
<keyword evidence="2 3" id="KW-0663">Pyridoxal phosphate</keyword>
<dbReference type="GO" id="GO:0016765">
    <property type="term" value="F:transferase activity, transferring alkyl or aryl (other than methyl) groups"/>
    <property type="evidence" value="ECO:0007669"/>
    <property type="project" value="UniProtKB-UniRule"/>
</dbReference>
<reference evidence="7 8" key="1">
    <citation type="submission" date="2019-08" db="EMBL/GenBank/DDBJ databases">
        <title>Hyperibacter terrae gen. nov., sp. nov. and Hyperibacter viscosus sp. nov., two new members in the family Rhodospirillaceae isolated from the rhizosphere of Hypericum perforatum.</title>
        <authorList>
            <person name="Noviana Z."/>
        </authorList>
    </citation>
    <scope>NUCLEOTIDE SEQUENCE [LARGE SCALE GENOMIC DNA]</scope>
    <source>
        <strain evidence="7 8">R5913</strain>
    </source>
</reference>
<evidence type="ECO:0000256" key="1">
    <source>
        <dbReference type="ARBA" id="ARBA00001933"/>
    </source>
</evidence>
<dbReference type="GO" id="GO:0005737">
    <property type="term" value="C:cytoplasm"/>
    <property type="evidence" value="ECO:0007669"/>
    <property type="project" value="TreeGrafter"/>
</dbReference>
<dbReference type="InterPro" id="IPR000277">
    <property type="entry name" value="Cys/Met-Metab_PyrdxlP-dep_enz"/>
</dbReference>
<dbReference type="InterPro" id="IPR015421">
    <property type="entry name" value="PyrdxlP-dep_Trfase_major"/>
</dbReference>
<comment type="function">
    <text evidence="3">Catalyzes the formation of L-homocysteine from O-succinyl-L-homoserine (OSHS) and hydrogen sulfide.</text>
</comment>
<keyword evidence="3" id="KW-0028">Amino-acid biosynthesis</keyword>
<dbReference type="InterPro" id="IPR015424">
    <property type="entry name" value="PyrdxlP-dep_Trfase"/>
</dbReference>
<feature type="region of interest" description="Disordered" evidence="6">
    <location>
        <begin position="1"/>
        <end position="46"/>
    </location>
</feature>
<evidence type="ECO:0000256" key="3">
    <source>
        <dbReference type="HAMAP-Rule" id="MF_02056"/>
    </source>
</evidence>
<feature type="compositionally biased region" description="Low complexity" evidence="6">
    <location>
        <begin position="16"/>
        <end position="30"/>
    </location>
</feature>
<dbReference type="EMBL" id="CP042906">
    <property type="protein sequence ID" value="QEX19312.1"/>
    <property type="molecule type" value="Genomic_DNA"/>
</dbReference>
<dbReference type="GO" id="GO:0071268">
    <property type="term" value="P:homocysteine biosynthetic process"/>
    <property type="evidence" value="ECO:0007669"/>
    <property type="project" value="InterPro"/>
</dbReference>
<dbReference type="InterPro" id="IPR006234">
    <property type="entry name" value="O-succ-hSer_sulfhydrylase"/>
</dbReference>
<name>A0A5J6MNR5_9PROT</name>
<dbReference type="PANTHER" id="PTHR11808">
    <property type="entry name" value="TRANS-SULFURATION ENZYME FAMILY MEMBER"/>
    <property type="match status" value="1"/>
</dbReference>
<comment type="catalytic activity">
    <reaction evidence="3">
        <text>O-succinyl-L-homoserine + hydrogen sulfide = L-homocysteine + succinate</text>
        <dbReference type="Rhea" id="RHEA:27826"/>
        <dbReference type="ChEBI" id="CHEBI:29919"/>
        <dbReference type="ChEBI" id="CHEBI:30031"/>
        <dbReference type="ChEBI" id="CHEBI:57661"/>
        <dbReference type="ChEBI" id="CHEBI:58199"/>
    </reaction>
</comment>
<protein>
    <recommendedName>
        <fullName evidence="3">O-succinylhomoserine sulfhydrylase</fullName>
        <shortName evidence="3">OSH sulfhydrylase</shortName>
        <shortName evidence="3">OSHS sulfhydrylase</shortName>
        <ecNumber evidence="3">2.5.1.-</ecNumber>
    </recommendedName>
</protein>
<dbReference type="Pfam" id="PF01053">
    <property type="entry name" value="Cys_Met_Meta_PP"/>
    <property type="match status" value="1"/>
</dbReference>
<dbReference type="UniPathway" id="UPA00051">
    <property type="reaction ID" value="UER00449"/>
</dbReference>
<feature type="modified residue" description="N6-(pyridoxal phosphate)lysine" evidence="3 4">
    <location>
        <position position="244"/>
    </location>
</feature>
<evidence type="ECO:0000256" key="6">
    <source>
        <dbReference type="SAM" id="MobiDB-lite"/>
    </source>
</evidence>
<dbReference type="FunFam" id="3.40.640.10:FF:000046">
    <property type="entry name" value="Cystathionine gamma-lyase"/>
    <property type="match status" value="1"/>
</dbReference>
<dbReference type="EC" id="2.5.1.-" evidence="3"/>
<evidence type="ECO:0000256" key="5">
    <source>
        <dbReference type="RuleBase" id="RU362118"/>
    </source>
</evidence>
<comment type="similarity">
    <text evidence="3">Belongs to the trans-sulfuration enzymes family. MetZ subfamily.</text>
</comment>
<accession>A0A5J6MNR5</accession>
<dbReference type="OrthoDB" id="9790858at2"/>
<dbReference type="PIRSF" id="PIRSF001434">
    <property type="entry name" value="CGS"/>
    <property type="match status" value="1"/>
</dbReference>
<keyword evidence="3" id="KW-0808">Transferase</keyword>
<evidence type="ECO:0000313" key="7">
    <source>
        <dbReference type="EMBL" id="QEX19312.1"/>
    </source>
</evidence>
<dbReference type="GO" id="GO:0071266">
    <property type="term" value="P:'de novo' L-methionine biosynthetic process"/>
    <property type="evidence" value="ECO:0007669"/>
    <property type="project" value="UniProtKB-UniRule"/>
</dbReference>
<comment type="subunit">
    <text evidence="3">Homotetramer.</text>
</comment>
<dbReference type="Gene3D" id="3.40.640.10">
    <property type="entry name" value="Type I PLP-dependent aspartate aminotransferase-like (Major domain)"/>
    <property type="match status" value="1"/>
</dbReference>
<keyword evidence="3" id="KW-0486">Methionine biosynthesis</keyword>
<evidence type="ECO:0000313" key="8">
    <source>
        <dbReference type="Proteomes" id="UP000326202"/>
    </source>
</evidence>
<dbReference type="CDD" id="cd00614">
    <property type="entry name" value="CGS_like"/>
    <property type="match status" value="1"/>
</dbReference>
<dbReference type="Gene3D" id="3.90.1150.10">
    <property type="entry name" value="Aspartate Aminotransferase, domain 1"/>
    <property type="match status" value="1"/>
</dbReference>
<dbReference type="FunFam" id="3.90.1150.10:FF:000033">
    <property type="entry name" value="Cystathionine gamma-synthase"/>
    <property type="match status" value="1"/>
</dbReference>
<keyword evidence="8" id="KW-1185">Reference proteome</keyword>
<dbReference type="GO" id="GO:0030170">
    <property type="term" value="F:pyridoxal phosphate binding"/>
    <property type="evidence" value="ECO:0007669"/>
    <property type="project" value="UniProtKB-UniRule"/>
</dbReference>
<proteinExistence type="inferred from homology"/>
<dbReference type="GO" id="GO:0019346">
    <property type="term" value="P:transsulfuration"/>
    <property type="evidence" value="ECO:0007669"/>
    <property type="project" value="InterPro"/>
</dbReference>
<dbReference type="GO" id="GO:0016846">
    <property type="term" value="F:carbon-sulfur lyase activity"/>
    <property type="evidence" value="ECO:0007669"/>
    <property type="project" value="TreeGrafter"/>
</dbReference>
<dbReference type="SUPFAM" id="SSF53383">
    <property type="entry name" value="PLP-dependent transferases"/>
    <property type="match status" value="1"/>
</dbReference>